<keyword evidence="2" id="KW-1185">Reference proteome</keyword>
<dbReference type="STRING" id="547042.BACCOPRO_01582"/>
<protein>
    <submittedName>
        <fullName evidence="1">Uncharacterized protein</fullName>
    </submittedName>
</protein>
<proteinExistence type="predicted"/>
<gene>
    <name evidence="1" type="ORF">BACCOPRO_01582</name>
</gene>
<evidence type="ECO:0000313" key="1">
    <source>
        <dbReference type="EMBL" id="EEF76085.1"/>
    </source>
</evidence>
<reference evidence="1 2" key="1">
    <citation type="submission" date="2008-12" db="EMBL/GenBank/DDBJ databases">
        <authorList>
            <person name="Fulton L."/>
            <person name="Clifton S."/>
            <person name="Fulton B."/>
            <person name="Xu J."/>
            <person name="Minx P."/>
            <person name="Pepin K.H."/>
            <person name="Johnson M."/>
            <person name="Bhonagiri V."/>
            <person name="Nash W.E."/>
            <person name="Mardis E.R."/>
            <person name="Wilson R.K."/>
        </authorList>
    </citation>
    <scope>NUCLEOTIDE SEQUENCE [LARGE SCALE GENOMIC DNA]</scope>
    <source>
        <strain evidence="1 2">DSM 18228</strain>
    </source>
</reference>
<sequence length="44" mass="5164">MALIDGNTFGCQTPLSRSQQDVTDHLLFNFDFHLLFIFKESFRL</sequence>
<comment type="caution">
    <text evidence="1">The sequence shown here is derived from an EMBL/GenBank/DDBJ whole genome shotgun (WGS) entry which is preliminary data.</text>
</comment>
<name>S0F7P3_9BACT</name>
<dbReference type="AlphaFoldDB" id="S0F7P3"/>
<dbReference type="EMBL" id="ACBW01000115">
    <property type="protein sequence ID" value="EEF76085.1"/>
    <property type="molecule type" value="Genomic_DNA"/>
</dbReference>
<accession>S0F7P3</accession>
<evidence type="ECO:0000313" key="2">
    <source>
        <dbReference type="Proteomes" id="UP000014073"/>
    </source>
</evidence>
<dbReference type="Proteomes" id="UP000014073">
    <property type="component" value="Unassembled WGS sequence"/>
</dbReference>
<organism evidence="1 2">
    <name type="scientific">Phocaeicola coprophilus DSM 18228 = JCM 13818</name>
    <dbReference type="NCBI Taxonomy" id="547042"/>
    <lineage>
        <taxon>Bacteria</taxon>
        <taxon>Pseudomonadati</taxon>
        <taxon>Bacteroidota</taxon>
        <taxon>Bacteroidia</taxon>
        <taxon>Bacteroidales</taxon>
        <taxon>Bacteroidaceae</taxon>
        <taxon>Phocaeicola</taxon>
    </lineage>
</organism>
<dbReference type="HOGENOM" id="CLU_3212275_0_0_10"/>